<organism evidence="4 5">
    <name type="scientific">Lysobacter spongiicola DSM 21749</name>
    <dbReference type="NCBI Taxonomy" id="1122188"/>
    <lineage>
        <taxon>Bacteria</taxon>
        <taxon>Pseudomonadati</taxon>
        <taxon>Pseudomonadota</taxon>
        <taxon>Gammaproteobacteria</taxon>
        <taxon>Lysobacterales</taxon>
        <taxon>Lysobacteraceae</taxon>
        <taxon>Novilysobacter</taxon>
    </lineage>
</organism>
<protein>
    <submittedName>
        <fullName evidence="4">DUF4097 and DUF4098 domain-containing protein YvlB</fullName>
    </submittedName>
</protein>
<name>A0A1T4RDG4_9GAMM</name>
<keyword evidence="5" id="KW-1185">Reference proteome</keyword>
<sequence>MKPTPRNAARAAILGSGLLLMALGASARTPINQEHRLDPEGRLEIENIKGRIDVEVWDRPLVQLRGHLGEGVEKLEVDGDSRRLSIKVKYPNQGRLGFLSGDNSEPSELRLMVPLRAELDIDGVSADIDVQGTAARALSIDSVSGNVAVVGAPGEVGIDSVSGDMRLTINSTDVDLESVSGDIDLRGRLGGRVRVATVSGDVDVRAHESRIRELEGESVSGDMAFASGLSSGGSISAESVSGDISLRLPPDLSADVSGESFSGDLSAPGAEIERPRHGPGSSFEHRYGAGEGEIRIETFSGDARLRLDL</sequence>
<evidence type="ECO:0000256" key="2">
    <source>
        <dbReference type="SAM" id="SignalP"/>
    </source>
</evidence>
<feature type="region of interest" description="Disordered" evidence="1">
    <location>
        <begin position="257"/>
        <end position="287"/>
    </location>
</feature>
<dbReference type="EMBL" id="FUXP01000008">
    <property type="protein sequence ID" value="SKA14005.1"/>
    <property type="molecule type" value="Genomic_DNA"/>
</dbReference>
<dbReference type="Pfam" id="PF13349">
    <property type="entry name" value="DUF4097"/>
    <property type="match status" value="2"/>
</dbReference>
<dbReference type="AlphaFoldDB" id="A0A1T4RDG4"/>
<gene>
    <name evidence="4" type="ORF">SAMN02745674_02110</name>
</gene>
<feature type="domain" description="DUF4097" evidence="3">
    <location>
        <begin position="122"/>
        <end position="224"/>
    </location>
</feature>
<evidence type="ECO:0000259" key="3">
    <source>
        <dbReference type="Pfam" id="PF13349"/>
    </source>
</evidence>
<evidence type="ECO:0000313" key="5">
    <source>
        <dbReference type="Proteomes" id="UP000190061"/>
    </source>
</evidence>
<evidence type="ECO:0000256" key="1">
    <source>
        <dbReference type="SAM" id="MobiDB-lite"/>
    </source>
</evidence>
<dbReference type="InterPro" id="IPR025164">
    <property type="entry name" value="Toastrack_DUF4097"/>
</dbReference>
<dbReference type="OrthoDB" id="7056452at2"/>
<dbReference type="Proteomes" id="UP000190061">
    <property type="component" value="Unassembled WGS sequence"/>
</dbReference>
<dbReference type="STRING" id="1122188.SAMN02745674_02110"/>
<keyword evidence="2" id="KW-0732">Signal</keyword>
<reference evidence="4 5" key="1">
    <citation type="submission" date="2017-02" db="EMBL/GenBank/DDBJ databases">
        <authorList>
            <person name="Peterson S.W."/>
        </authorList>
    </citation>
    <scope>NUCLEOTIDE SEQUENCE [LARGE SCALE GENOMIC DNA]</scope>
    <source>
        <strain evidence="4 5">DSM 21749</strain>
    </source>
</reference>
<accession>A0A1T4RDG4</accession>
<evidence type="ECO:0000313" key="4">
    <source>
        <dbReference type="EMBL" id="SKA14005.1"/>
    </source>
</evidence>
<feature type="signal peptide" evidence="2">
    <location>
        <begin position="1"/>
        <end position="27"/>
    </location>
</feature>
<proteinExistence type="predicted"/>
<feature type="chain" id="PRO_5013069359" evidence="2">
    <location>
        <begin position="28"/>
        <end position="309"/>
    </location>
</feature>
<feature type="domain" description="DUF4097" evidence="3">
    <location>
        <begin position="232"/>
        <end position="304"/>
    </location>
</feature>
<dbReference type="RefSeq" id="WP_078758680.1">
    <property type="nucleotide sequence ID" value="NZ_FUXP01000008.1"/>
</dbReference>